<dbReference type="FunFam" id="1.10.8.50:FF:000009">
    <property type="entry name" value="Formamidopyrimidine-DNA glycosylase"/>
    <property type="match status" value="1"/>
</dbReference>
<comment type="similarity">
    <text evidence="2">Belongs to the FPG family.</text>
</comment>
<dbReference type="GO" id="GO:0003684">
    <property type="term" value="F:damaged DNA binding"/>
    <property type="evidence" value="ECO:0007669"/>
    <property type="project" value="InterPro"/>
</dbReference>
<dbReference type="Pfam" id="PF01149">
    <property type="entry name" value="Fapy_DNA_glyco"/>
    <property type="match status" value="1"/>
</dbReference>
<keyword evidence="4" id="KW-0378">Hydrolase</keyword>
<dbReference type="PANTHER" id="PTHR22993">
    <property type="entry name" value="FORMAMIDOPYRIMIDINE-DNA GLYCOSYLASE"/>
    <property type="match status" value="1"/>
</dbReference>
<dbReference type="OMA" id="EKFPEHW"/>
<protein>
    <submittedName>
        <fullName evidence="12">Fapy_DNA_glyco-domain-containing protein</fullName>
    </submittedName>
</protein>
<evidence type="ECO:0000256" key="8">
    <source>
        <dbReference type="ARBA" id="ARBA00023268"/>
    </source>
</evidence>
<comment type="catalytic activity">
    <reaction evidence="1">
        <text>Hydrolysis of DNA containing ring-opened 7-methylguanine residues, releasing 2,6-diamino-4-hydroxy-5-(N-methyl)formamidopyrimidine.</text>
        <dbReference type="EC" id="3.2.2.23"/>
    </reaction>
</comment>
<evidence type="ECO:0000256" key="4">
    <source>
        <dbReference type="ARBA" id="ARBA00022801"/>
    </source>
</evidence>
<dbReference type="HOGENOM" id="CLU_038423_0_1_1"/>
<dbReference type="SUPFAM" id="SSF46946">
    <property type="entry name" value="S13-like H2TH domain"/>
    <property type="match status" value="1"/>
</dbReference>
<dbReference type="InterPro" id="IPR035937">
    <property type="entry name" value="FPG_N"/>
</dbReference>
<evidence type="ECO:0000313" key="12">
    <source>
        <dbReference type="EMBL" id="EMF17524.1"/>
    </source>
</evidence>
<dbReference type="Gene3D" id="1.10.8.50">
    <property type="match status" value="1"/>
</dbReference>
<dbReference type="PANTHER" id="PTHR22993:SF9">
    <property type="entry name" value="FORMAMIDOPYRIMIDINE-DNA GLYCOSYLASE"/>
    <property type="match status" value="1"/>
</dbReference>
<dbReference type="PROSITE" id="PS51068">
    <property type="entry name" value="FPG_CAT"/>
    <property type="match status" value="1"/>
</dbReference>
<dbReference type="GO" id="GO:0005634">
    <property type="term" value="C:nucleus"/>
    <property type="evidence" value="ECO:0007669"/>
    <property type="project" value="TreeGrafter"/>
</dbReference>
<dbReference type="OrthoDB" id="444592at2759"/>
<keyword evidence="13" id="KW-1185">Reference proteome</keyword>
<dbReference type="AlphaFoldDB" id="N1QNS2"/>
<evidence type="ECO:0000256" key="7">
    <source>
        <dbReference type="ARBA" id="ARBA00023239"/>
    </source>
</evidence>
<accession>N1QNS2</accession>
<dbReference type="GeneID" id="27898173"/>
<feature type="domain" description="Formamidopyrimidine-DNA glycosylase catalytic" evidence="11">
    <location>
        <begin position="2"/>
        <end position="141"/>
    </location>
</feature>
<dbReference type="GO" id="GO:0008534">
    <property type="term" value="F:oxidized purine nucleobase lesion DNA N-glycosylase activity"/>
    <property type="evidence" value="ECO:0007669"/>
    <property type="project" value="UniProtKB-EC"/>
</dbReference>
<keyword evidence="7" id="KW-0456">Lyase</keyword>
<dbReference type="GO" id="GO:0003906">
    <property type="term" value="F:DNA-(apurinic or apyrimidinic site) endonuclease activity"/>
    <property type="evidence" value="ECO:0007669"/>
    <property type="project" value="InterPro"/>
</dbReference>
<dbReference type="RefSeq" id="XP_016765645.1">
    <property type="nucleotide sequence ID" value="XM_016901036.1"/>
</dbReference>
<evidence type="ECO:0000259" key="11">
    <source>
        <dbReference type="PROSITE" id="PS51068"/>
    </source>
</evidence>
<keyword evidence="6" id="KW-0234">DNA repair</keyword>
<dbReference type="Pfam" id="PF06831">
    <property type="entry name" value="H2TH"/>
    <property type="match status" value="1"/>
</dbReference>
<dbReference type="STRING" id="692275.N1QNS2"/>
<dbReference type="SUPFAM" id="SSF81624">
    <property type="entry name" value="N-terminal domain of MutM-like DNA repair proteins"/>
    <property type="match status" value="1"/>
</dbReference>
<keyword evidence="3" id="KW-0227">DNA damage</keyword>
<feature type="compositionally biased region" description="Basic and acidic residues" evidence="10">
    <location>
        <begin position="358"/>
        <end position="370"/>
    </location>
</feature>
<gene>
    <name evidence="12" type="ORF">SEPMUDRAFT_113514</name>
</gene>
<feature type="compositionally biased region" description="Basic and acidic residues" evidence="10">
    <location>
        <begin position="418"/>
        <end position="428"/>
    </location>
</feature>
<dbReference type="Proteomes" id="UP000016931">
    <property type="component" value="Unassembled WGS sequence"/>
</dbReference>
<feature type="region of interest" description="Disordered" evidence="10">
    <location>
        <begin position="303"/>
        <end position="460"/>
    </location>
</feature>
<evidence type="ECO:0000256" key="10">
    <source>
        <dbReference type="SAM" id="MobiDB-lite"/>
    </source>
</evidence>
<dbReference type="SMART" id="SM00898">
    <property type="entry name" value="Fapy_DNA_glyco"/>
    <property type="match status" value="1"/>
</dbReference>
<evidence type="ECO:0000256" key="6">
    <source>
        <dbReference type="ARBA" id="ARBA00023204"/>
    </source>
</evidence>
<dbReference type="InterPro" id="IPR012319">
    <property type="entry name" value="FPG_cat"/>
</dbReference>
<keyword evidence="5" id="KW-0238">DNA-binding</keyword>
<proteinExistence type="inferred from homology"/>
<evidence type="ECO:0000256" key="1">
    <source>
        <dbReference type="ARBA" id="ARBA00001668"/>
    </source>
</evidence>
<evidence type="ECO:0000256" key="3">
    <source>
        <dbReference type="ARBA" id="ARBA00022763"/>
    </source>
</evidence>
<evidence type="ECO:0000256" key="9">
    <source>
        <dbReference type="ARBA" id="ARBA00023295"/>
    </source>
</evidence>
<evidence type="ECO:0000256" key="2">
    <source>
        <dbReference type="ARBA" id="ARBA00009409"/>
    </source>
</evidence>
<dbReference type="eggNOG" id="ENOG502QVDB">
    <property type="taxonomic scope" value="Eukaryota"/>
</dbReference>
<name>N1QNS2_SPHMS</name>
<dbReference type="GO" id="GO:0006284">
    <property type="term" value="P:base-excision repair"/>
    <property type="evidence" value="ECO:0007669"/>
    <property type="project" value="InterPro"/>
</dbReference>
<dbReference type="InterPro" id="IPR015886">
    <property type="entry name" value="H2TH_FPG"/>
</dbReference>
<keyword evidence="9" id="KW-0326">Glycosidase</keyword>
<evidence type="ECO:0000313" key="13">
    <source>
        <dbReference type="Proteomes" id="UP000016931"/>
    </source>
</evidence>
<reference evidence="12 13" key="1">
    <citation type="journal article" date="2012" name="PLoS Pathog.">
        <title>Diverse lifestyles and strategies of plant pathogenesis encoded in the genomes of eighteen Dothideomycetes fungi.</title>
        <authorList>
            <person name="Ohm R.A."/>
            <person name="Feau N."/>
            <person name="Henrissat B."/>
            <person name="Schoch C.L."/>
            <person name="Horwitz B.A."/>
            <person name="Barry K.W."/>
            <person name="Condon B.J."/>
            <person name="Copeland A.C."/>
            <person name="Dhillon B."/>
            <person name="Glaser F."/>
            <person name="Hesse C.N."/>
            <person name="Kosti I."/>
            <person name="LaButti K."/>
            <person name="Lindquist E.A."/>
            <person name="Lucas S."/>
            <person name="Salamov A.A."/>
            <person name="Bradshaw R.E."/>
            <person name="Ciuffetti L."/>
            <person name="Hamelin R.C."/>
            <person name="Kema G.H.J."/>
            <person name="Lawrence C."/>
            <person name="Scott J.A."/>
            <person name="Spatafora J.W."/>
            <person name="Turgeon B.G."/>
            <person name="de Wit P.J.G.M."/>
            <person name="Zhong S."/>
            <person name="Goodwin S.B."/>
            <person name="Grigoriev I.V."/>
        </authorList>
    </citation>
    <scope>NUCLEOTIDE SEQUENCE [LARGE SCALE GENOMIC DNA]</scope>
    <source>
        <strain evidence="12 13">SO2202</strain>
    </source>
</reference>
<dbReference type="EMBL" id="KB456260">
    <property type="protein sequence ID" value="EMF17524.1"/>
    <property type="molecule type" value="Genomic_DNA"/>
</dbReference>
<dbReference type="Gene3D" id="3.20.190.10">
    <property type="entry name" value="MutM-like, N-terminal"/>
    <property type="match status" value="1"/>
</dbReference>
<dbReference type="GO" id="GO:0016829">
    <property type="term" value="F:lyase activity"/>
    <property type="evidence" value="ECO:0007669"/>
    <property type="project" value="UniProtKB-KW"/>
</dbReference>
<dbReference type="GO" id="GO:0008270">
    <property type="term" value="F:zinc ion binding"/>
    <property type="evidence" value="ECO:0007669"/>
    <property type="project" value="InterPro"/>
</dbReference>
<sequence>MPEIGEVARMVHYLRKHLVNRTIATCQAFEDAIVYGKKGGTDANAFSKHLKGRKVVGAGQQGKYFYITLDKPPHSVMHLGMTGWIKCSVEETAYYKRAKEDDKMPEAWPPEPKWTKWLIKCDAEGDREAVELAFVDARRLGRISLVDCEADDIRNHSPLKENGPDPFIDKDIVTVEWLSKLLNKKTVPVKALLLNQSNLSGIGNWVADEILFQAKLHPEQYSNTFDQQQIQQLHAALMDVTTIACETLADSSQFPETWLMRYRWDKGKKGDVNKLPSGEKIEHITVGGRTSAFVPSIQKKTAAVAGDVKSSEENVKAGRNPTKARKRKAEEEEEEEGDEQGVDEEEVVPVKKQRGKRIKSEANGDAEPIKTKAPRANKARTKAEVIDEENVSAADLSGEAEEKSPKAKKARGTPKQPKKPELPAERQSSRNNSTAKTKTTIKKAMKPVVPGVRKSARGKK</sequence>
<keyword evidence="8" id="KW-0511">Multifunctional enzyme</keyword>
<feature type="compositionally biased region" description="Acidic residues" evidence="10">
    <location>
        <begin position="331"/>
        <end position="347"/>
    </location>
</feature>
<organism evidence="12 13">
    <name type="scientific">Sphaerulina musiva (strain SO2202)</name>
    <name type="common">Poplar stem canker fungus</name>
    <name type="synonym">Septoria musiva</name>
    <dbReference type="NCBI Taxonomy" id="692275"/>
    <lineage>
        <taxon>Eukaryota</taxon>
        <taxon>Fungi</taxon>
        <taxon>Dikarya</taxon>
        <taxon>Ascomycota</taxon>
        <taxon>Pezizomycotina</taxon>
        <taxon>Dothideomycetes</taxon>
        <taxon>Dothideomycetidae</taxon>
        <taxon>Mycosphaerellales</taxon>
        <taxon>Mycosphaerellaceae</taxon>
        <taxon>Sphaerulina</taxon>
    </lineage>
</organism>
<dbReference type="InterPro" id="IPR010979">
    <property type="entry name" value="Ribosomal_uS13-like_H2TH"/>
</dbReference>
<evidence type="ECO:0000256" key="5">
    <source>
        <dbReference type="ARBA" id="ARBA00023125"/>
    </source>
</evidence>
<dbReference type="SMART" id="SM01232">
    <property type="entry name" value="H2TH"/>
    <property type="match status" value="1"/>
</dbReference>